<name>A0A165Q7M6_9APHY</name>
<feature type="region of interest" description="Disordered" evidence="1">
    <location>
        <begin position="1"/>
        <end position="45"/>
    </location>
</feature>
<evidence type="ECO:0000256" key="1">
    <source>
        <dbReference type="SAM" id="MobiDB-lite"/>
    </source>
</evidence>
<evidence type="ECO:0000313" key="3">
    <source>
        <dbReference type="EMBL" id="KZT69118.1"/>
    </source>
</evidence>
<accession>A0A165Q7M6</accession>
<feature type="domain" description="DUF6699" evidence="2">
    <location>
        <begin position="112"/>
        <end position="245"/>
    </location>
</feature>
<dbReference type="OrthoDB" id="2970175at2759"/>
<keyword evidence="4" id="KW-1185">Reference proteome</keyword>
<dbReference type="EMBL" id="KV429060">
    <property type="protein sequence ID" value="KZT69118.1"/>
    <property type="molecule type" value="Genomic_DNA"/>
</dbReference>
<dbReference type="Pfam" id="PF20415">
    <property type="entry name" value="DUF6699"/>
    <property type="match status" value="1"/>
</dbReference>
<sequence length="264" mass="28028">MSTPRRQVRFVEDLTPTSPIAIPPRAPSSHTTSSPASSLSSAGPSTPPTAAFYHSHIIPLPPVTPVLTALKLGRPSSSASSASSLKAHLAATTPAPVSAALAAATNGGKPRLKWDMVGDPKYTYDRGLRQTGMSFLVNEPAASPDVARIVITVLDVSYPYDIVAERPTSRTNPPFVSVHDVVVAIYDNLRKVVTAIEQNAAAKRKPEAWQAAVDAHRRRAGGNASEPMRRVDFLAGRTVFLGLVSRGIEGKTSRLGLRVGPRDS</sequence>
<proteinExistence type="predicted"/>
<feature type="compositionally biased region" description="Low complexity" evidence="1">
    <location>
        <begin position="27"/>
        <end position="45"/>
    </location>
</feature>
<reference evidence="3 4" key="1">
    <citation type="journal article" date="2016" name="Mol. Biol. Evol.">
        <title>Comparative Genomics of Early-Diverging Mushroom-Forming Fungi Provides Insights into the Origins of Lignocellulose Decay Capabilities.</title>
        <authorList>
            <person name="Nagy L.G."/>
            <person name="Riley R."/>
            <person name="Tritt A."/>
            <person name="Adam C."/>
            <person name="Daum C."/>
            <person name="Floudas D."/>
            <person name="Sun H."/>
            <person name="Yadav J.S."/>
            <person name="Pangilinan J."/>
            <person name="Larsson K.H."/>
            <person name="Matsuura K."/>
            <person name="Barry K."/>
            <person name="Labutti K."/>
            <person name="Kuo R."/>
            <person name="Ohm R.A."/>
            <person name="Bhattacharya S.S."/>
            <person name="Shirouzu T."/>
            <person name="Yoshinaga Y."/>
            <person name="Martin F.M."/>
            <person name="Grigoriev I.V."/>
            <person name="Hibbett D.S."/>
        </authorList>
    </citation>
    <scope>NUCLEOTIDE SEQUENCE [LARGE SCALE GENOMIC DNA]</scope>
    <source>
        <strain evidence="3 4">L-15889</strain>
    </source>
</reference>
<evidence type="ECO:0000313" key="4">
    <source>
        <dbReference type="Proteomes" id="UP000076727"/>
    </source>
</evidence>
<dbReference type="AlphaFoldDB" id="A0A165Q7M6"/>
<dbReference type="InterPro" id="IPR046522">
    <property type="entry name" value="DUF6699"/>
</dbReference>
<protein>
    <recommendedName>
        <fullName evidence="2">DUF6699 domain-containing protein</fullName>
    </recommendedName>
</protein>
<gene>
    <name evidence="3" type="ORF">DAEQUDRAFT_726995</name>
</gene>
<dbReference type="STRING" id="1314783.A0A165Q7M6"/>
<dbReference type="Proteomes" id="UP000076727">
    <property type="component" value="Unassembled WGS sequence"/>
</dbReference>
<organism evidence="3 4">
    <name type="scientific">Daedalea quercina L-15889</name>
    <dbReference type="NCBI Taxonomy" id="1314783"/>
    <lineage>
        <taxon>Eukaryota</taxon>
        <taxon>Fungi</taxon>
        <taxon>Dikarya</taxon>
        <taxon>Basidiomycota</taxon>
        <taxon>Agaricomycotina</taxon>
        <taxon>Agaricomycetes</taxon>
        <taxon>Polyporales</taxon>
        <taxon>Fomitopsis</taxon>
    </lineage>
</organism>
<evidence type="ECO:0000259" key="2">
    <source>
        <dbReference type="Pfam" id="PF20415"/>
    </source>
</evidence>